<dbReference type="GO" id="GO:0003941">
    <property type="term" value="F:L-serine ammonia-lyase activity"/>
    <property type="evidence" value="ECO:0007669"/>
    <property type="project" value="UniProtKB-EC"/>
</dbReference>
<dbReference type="SUPFAM" id="SSF143548">
    <property type="entry name" value="Serine metabolism enzymes domain"/>
    <property type="match status" value="1"/>
</dbReference>
<proteinExistence type="inferred from homology"/>
<evidence type="ECO:0000313" key="15">
    <source>
        <dbReference type="Proteomes" id="UP001568358"/>
    </source>
</evidence>
<dbReference type="EMBL" id="JBFSOO010000009">
    <property type="protein sequence ID" value="MEZ6854237.1"/>
    <property type="molecule type" value="Genomic_DNA"/>
</dbReference>
<feature type="domain" description="Serine dehydratase beta chain" evidence="13">
    <location>
        <begin position="16"/>
        <end position="83"/>
    </location>
</feature>
<dbReference type="EC" id="4.3.1.17" evidence="4"/>
<feature type="domain" description="Serine dehydratase-like alpha subunit" evidence="12">
    <location>
        <begin position="263"/>
        <end position="524"/>
    </location>
</feature>
<comment type="caution">
    <text evidence="14">The sequence shown here is derived from an EMBL/GenBank/DDBJ whole genome shotgun (WGS) entry which is preliminary data.</text>
</comment>
<protein>
    <recommendedName>
        <fullName evidence="4">L-serine ammonia-lyase</fullName>
        <ecNumber evidence="4">4.3.1.17</ecNumber>
    </recommendedName>
</protein>
<name>A0ABV4JU17_9BACT</name>
<keyword evidence="9" id="KW-0411">Iron-sulfur</keyword>
<gene>
    <name evidence="14" type="ORF">AB2Z07_11980</name>
</gene>
<dbReference type="Gene3D" id="3.30.1330.90">
    <property type="entry name" value="D-3-phosphoglycerate dehydrogenase, domain 3"/>
    <property type="match status" value="1"/>
</dbReference>
<reference evidence="14 15" key="1">
    <citation type="submission" date="2024-07" db="EMBL/GenBank/DDBJ databases">
        <title>Active virus-host system and metabolic interactions in a Lokiarchaeon culture.</title>
        <authorList>
            <person name="Ponce Toledo R.I."/>
            <person name="Rodrigues Oliveira T."/>
            <person name="Schleper C."/>
        </authorList>
    </citation>
    <scope>NUCLEOTIDE SEQUENCE [LARGE SCALE GENOMIC DNA]</scope>
    <source>
        <strain evidence="14 15">B35</strain>
    </source>
</reference>
<evidence type="ECO:0000259" key="13">
    <source>
        <dbReference type="Pfam" id="PF03315"/>
    </source>
</evidence>
<keyword evidence="5" id="KW-0312">Gluconeogenesis</keyword>
<keyword evidence="7" id="KW-0479">Metal-binding</keyword>
<evidence type="ECO:0000259" key="12">
    <source>
        <dbReference type="Pfam" id="PF03313"/>
    </source>
</evidence>
<accession>A0ABV4JU17</accession>
<evidence type="ECO:0000256" key="6">
    <source>
        <dbReference type="ARBA" id="ARBA00022485"/>
    </source>
</evidence>
<keyword evidence="10 14" id="KW-0456">Lyase</keyword>
<evidence type="ECO:0000256" key="10">
    <source>
        <dbReference type="ARBA" id="ARBA00023239"/>
    </source>
</evidence>
<dbReference type="Proteomes" id="UP001568358">
    <property type="component" value="Unassembled WGS sequence"/>
</dbReference>
<dbReference type="InterPro" id="IPR005131">
    <property type="entry name" value="Ser_deHydtase_bsu"/>
</dbReference>
<dbReference type="PANTHER" id="PTHR30182">
    <property type="entry name" value="L-SERINE DEHYDRATASE"/>
    <property type="match status" value="1"/>
</dbReference>
<organism evidence="14 15">
    <name type="scientific">Halodesulfovibrio aestuarii</name>
    <dbReference type="NCBI Taxonomy" id="126333"/>
    <lineage>
        <taxon>Bacteria</taxon>
        <taxon>Pseudomonadati</taxon>
        <taxon>Thermodesulfobacteriota</taxon>
        <taxon>Desulfovibrionia</taxon>
        <taxon>Desulfovibrionales</taxon>
        <taxon>Desulfovibrionaceae</taxon>
        <taxon>Halodesulfovibrio</taxon>
    </lineage>
</organism>
<dbReference type="RefSeq" id="WP_371150777.1">
    <property type="nucleotide sequence ID" value="NZ_JBFSOO010000009.1"/>
</dbReference>
<evidence type="ECO:0000256" key="11">
    <source>
        <dbReference type="ARBA" id="ARBA00049406"/>
    </source>
</evidence>
<evidence type="ECO:0000256" key="5">
    <source>
        <dbReference type="ARBA" id="ARBA00022432"/>
    </source>
</evidence>
<keyword evidence="15" id="KW-1185">Reference proteome</keyword>
<comment type="pathway">
    <text evidence="2">Carbohydrate biosynthesis; gluconeogenesis.</text>
</comment>
<dbReference type="Pfam" id="PF03313">
    <property type="entry name" value="SDH_alpha"/>
    <property type="match status" value="1"/>
</dbReference>
<evidence type="ECO:0000256" key="9">
    <source>
        <dbReference type="ARBA" id="ARBA00023014"/>
    </source>
</evidence>
<evidence type="ECO:0000256" key="7">
    <source>
        <dbReference type="ARBA" id="ARBA00022723"/>
    </source>
</evidence>
<evidence type="ECO:0000256" key="2">
    <source>
        <dbReference type="ARBA" id="ARBA00004742"/>
    </source>
</evidence>
<dbReference type="Pfam" id="PF03315">
    <property type="entry name" value="SDH_beta"/>
    <property type="match status" value="1"/>
</dbReference>
<comment type="catalytic activity">
    <reaction evidence="11">
        <text>L-serine = pyruvate + NH4(+)</text>
        <dbReference type="Rhea" id="RHEA:19169"/>
        <dbReference type="ChEBI" id="CHEBI:15361"/>
        <dbReference type="ChEBI" id="CHEBI:28938"/>
        <dbReference type="ChEBI" id="CHEBI:33384"/>
        <dbReference type="EC" id="4.3.1.17"/>
    </reaction>
</comment>
<keyword evidence="8" id="KW-0408">Iron</keyword>
<comment type="cofactor">
    <cofactor evidence="1">
        <name>[4Fe-4S] cluster</name>
        <dbReference type="ChEBI" id="CHEBI:49883"/>
    </cofactor>
</comment>
<dbReference type="InterPro" id="IPR005130">
    <property type="entry name" value="Ser_deHydtase-like_asu"/>
</dbReference>
<evidence type="ECO:0000256" key="1">
    <source>
        <dbReference type="ARBA" id="ARBA00001966"/>
    </source>
</evidence>
<dbReference type="InterPro" id="IPR051318">
    <property type="entry name" value="Fe-S_L-Ser"/>
</dbReference>
<keyword evidence="6" id="KW-0004">4Fe-4S</keyword>
<sequence length="544" mass="56609">MTKLPSSIFNDVIGPVMVGPSSSHTAGPARIGFLAGQLCGGILSRVKVTFETSGSFAMTYKGQKSDQGLAAGLLGMLPQDPRLSDALSIVKAEGIELSFEVKDFEAVHPNTVLLELVNEAGESVSASGLSIGGGCIELNEINGCSVSLAGDYYELVILECGSNVSFMKERCRDVESVLHDAGITTHGNNISENGKEGVNSRGVIVIHTRKPVPQNLLETIKDRSGGAAGVRIITPVMPVLASANCEVPFTRAAAMLDWCAEHDAPVWEAAALYEAARGGVEASDVLEMMKSIIQVMEEAVKTGLAGDFIMKGFLTPSAGKLHEAVMKRMFIPTGILDMATVMSVAVMELNAAMGCVVAAPTAGSCGVLPAVVFSMLDHLNVLEDSRLETAAKAMLTAGLIGVFINEQATFAAEVCGCQAECGSAASMAAAALVEMAGGSPEAACNAAALAMQNSLGLICDPVAEQVEVPCISRNVAAVSNAVTAANIAMFGFRGTLPLDEVICAMWEVGNALPDTLRCTGKGGLCTTPSGIRLKEEVDKRRFDS</sequence>
<evidence type="ECO:0000313" key="14">
    <source>
        <dbReference type="EMBL" id="MEZ6854237.1"/>
    </source>
</evidence>
<dbReference type="PANTHER" id="PTHR30182:SF1">
    <property type="entry name" value="L-SERINE DEHYDRATASE 1"/>
    <property type="match status" value="1"/>
</dbReference>
<dbReference type="InterPro" id="IPR029009">
    <property type="entry name" value="ASB_dom_sf"/>
</dbReference>
<evidence type="ECO:0000256" key="4">
    <source>
        <dbReference type="ARBA" id="ARBA00012093"/>
    </source>
</evidence>
<comment type="similarity">
    <text evidence="3">Belongs to the iron-sulfur dependent L-serine dehydratase family.</text>
</comment>
<evidence type="ECO:0000256" key="3">
    <source>
        <dbReference type="ARBA" id="ARBA00008636"/>
    </source>
</evidence>
<evidence type="ECO:0000256" key="8">
    <source>
        <dbReference type="ARBA" id="ARBA00023004"/>
    </source>
</evidence>